<gene>
    <name evidence="1" type="ORF">MNOR_LOCUS41735</name>
</gene>
<proteinExistence type="predicted"/>
<organism evidence="1 2">
    <name type="scientific">Meganyctiphanes norvegica</name>
    <name type="common">Northern krill</name>
    <name type="synonym">Thysanopoda norvegica</name>
    <dbReference type="NCBI Taxonomy" id="48144"/>
    <lineage>
        <taxon>Eukaryota</taxon>
        <taxon>Metazoa</taxon>
        <taxon>Ecdysozoa</taxon>
        <taxon>Arthropoda</taxon>
        <taxon>Crustacea</taxon>
        <taxon>Multicrustacea</taxon>
        <taxon>Malacostraca</taxon>
        <taxon>Eumalacostraca</taxon>
        <taxon>Eucarida</taxon>
        <taxon>Euphausiacea</taxon>
        <taxon>Euphausiidae</taxon>
        <taxon>Meganyctiphanes</taxon>
    </lineage>
</organism>
<dbReference type="Gene3D" id="3.30.420.10">
    <property type="entry name" value="Ribonuclease H-like superfamily/Ribonuclease H"/>
    <property type="match status" value="1"/>
</dbReference>
<evidence type="ECO:0000313" key="2">
    <source>
        <dbReference type="Proteomes" id="UP001497623"/>
    </source>
</evidence>
<evidence type="ECO:0008006" key="3">
    <source>
        <dbReference type="Google" id="ProtNLM"/>
    </source>
</evidence>
<keyword evidence="2" id="KW-1185">Reference proteome</keyword>
<dbReference type="EMBL" id="CAXKWB010167445">
    <property type="protein sequence ID" value="CAL4250840.1"/>
    <property type="molecule type" value="Genomic_DNA"/>
</dbReference>
<dbReference type="InterPro" id="IPR036397">
    <property type="entry name" value="RNaseH_sf"/>
</dbReference>
<dbReference type="AlphaFoldDB" id="A0AAV2SU54"/>
<protein>
    <recommendedName>
        <fullName evidence="3">Transposase</fullName>
    </recommendedName>
</protein>
<comment type="caution">
    <text evidence="1">The sequence shown here is derived from an EMBL/GenBank/DDBJ whole genome shotgun (WGS) entry which is preliminary data.</text>
</comment>
<evidence type="ECO:0000313" key="1">
    <source>
        <dbReference type="EMBL" id="CAL4250840.1"/>
    </source>
</evidence>
<sequence length="149" mass="17647">MKENHPAFLGDVSVRTIQKTFHWHLLYKWRCTWKKPIVTRSQMTNRVTFSKRKIGWSITKWKQELWSDKATFTDTSNRSGKVRHRSSSDQLNLKYICGTIKFPKKINVCGCLEYHDLGRLIELPKKESVNQVSYLDQISTHLDYCFTMC</sequence>
<reference evidence="1 2" key="1">
    <citation type="submission" date="2024-05" db="EMBL/GenBank/DDBJ databases">
        <authorList>
            <person name="Wallberg A."/>
        </authorList>
    </citation>
    <scope>NUCLEOTIDE SEQUENCE [LARGE SCALE GENOMIC DNA]</scope>
</reference>
<name>A0AAV2SU54_MEGNR</name>
<dbReference type="GO" id="GO:0003676">
    <property type="term" value="F:nucleic acid binding"/>
    <property type="evidence" value="ECO:0007669"/>
    <property type="project" value="InterPro"/>
</dbReference>
<accession>A0AAV2SU54</accession>
<dbReference type="Proteomes" id="UP001497623">
    <property type="component" value="Unassembled WGS sequence"/>
</dbReference>